<reference evidence="1 2" key="1">
    <citation type="submission" date="2018-01" db="EMBL/GenBank/DDBJ databases">
        <title>Genome Sequencing and Assembly of Anaerobacter polyendosporus strain CT4.</title>
        <authorList>
            <person name="Tachaapaikoon C."/>
            <person name="Sutheeworapong S."/>
            <person name="Jenjaroenpun P."/>
            <person name="Wongsurawat T."/>
            <person name="Nookeaw I."/>
            <person name="Cheawchanlertfa P."/>
            <person name="Kosugi A."/>
            <person name="Cheevadhanarak S."/>
            <person name="Ratanakhanokchai K."/>
        </authorList>
    </citation>
    <scope>NUCLEOTIDE SEQUENCE [LARGE SCALE GENOMIC DNA]</scope>
    <source>
        <strain evidence="1 2">CT4</strain>
    </source>
</reference>
<dbReference type="PANTHER" id="PTHR48098">
    <property type="entry name" value="ENTEROCHELIN ESTERASE-RELATED"/>
    <property type="match status" value="1"/>
</dbReference>
<dbReference type="KEGG" id="cmah:C1I91_20645"/>
<dbReference type="InterPro" id="IPR000801">
    <property type="entry name" value="Esterase-like"/>
</dbReference>
<gene>
    <name evidence="1" type="ORF">C1I91_20645</name>
</gene>
<dbReference type="Pfam" id="PF00756">
    <property type="entry name" value="Esterase"/>
    <property type="match status" value="1"/>
</dbReference>
<dbReference type="Gene3D" id="3.40.50.1820">
    <property type="entry name" value="alpha/beta hydrolase"/>
    <property type="match status" value="1"/>
</dbReference>
<dbReference type="PANTHER" id="PTHR48098:SF6">
    <property type="entry name" value="FERRI-BACILLIBACTIN ESTERASE BESA"/>
    <property type="match status" value="1"/>
</dbReference>
<keyword evidence="2" id="KW-1185">Reference proteome</keyword>
<accession>A0A3R5R0K2</accession>
<name>A0A3R5R0K2_9CLOT</name>
<dbReference type="RefSeq" id="WP_128214566.1">
    <property type="nucleotide sequence ID" value="NZ_CP025746.1"/>
</dbReference>
<proteinExistence type="predicted"/>
<dbReference type="SUPFAM" id="SSF53474">
    <property type="entry name" value="alpha/beta-Hydrolases"/>
    <property type="match status" value="1"/>
</dbReference>
<dbReference type="InterPro" id="IPR050583">
    <property type="entry name" value="Mycobacterial_A85_antigen"/>
</dbReference>
<dbReference type="OrthoDB" id="9794761at2"/>
<dbReference type="AlphaFoldDB" id="A0A3R5R0K2"/>
<dbReference type="InterPro" id="IPR029058">
    <property type="entry name" value="AB_hydrolase_fold"/>
</dbReference>
<dbReference type="EMBL" id="CP025746">
    <property type="protein sequence ID" value="QAA33846.1"/>
    <property type="molecule type" value="Genomic_DNA"/>
</dbReference>
<evidence type="ECO:0000313" key="1">
    <source>
        <dbReference type="EMBL" id="QAA33846.1"/>
    </source>
</evidence>
<dbReference type="Proteomes" id="UP000286268">
    <property type="component" value="Chromosome"/>
</dbReference>
<sequence>MRFTIENYNIEGYEVNVYLPPEYNTSNFHYAVLYINGADNIIDIAQAIEPHFSLQYKPFIMVNVKSNDWGADYTPWVSPPLNKSGEEFKGEADRYIKILTGTIKLFIDKSYRTIREPESTALIGYSLAGLAALYTLYSCDCFGRIGSLSGSLWYDGWRDFVCSNTPVNKDAKVYLSLGLKESNSRNARMATVGECTEKNYYSLKEQLTSNDNIKLQYNNGGHFTEIVERFEKAILWLMSDININLKI</sequence>
<protein>
    <submittedName>
        <fullName evidence="1">Esterase</fullName>
    </submittedName>
</protein>
<organism evidence="1 2">
    <name type="scientific">Clostridium manihotivorum</name>
    <dbReference type="NCBI Taxonomy" id="2320868"/>
    <lineage>
        <taxon>Bacteria</taxon>
        <taxon>Bacillati</taxon>
        <taxon>Bacillota</taxon>
        <taxon>Clostridia</taxon>
        <taxon>Eubacteriales</taxon>
        <taxon>Clostridiaceae</taxon>
        <taxon>Clostridium</taxon>
    </lineage>
</organism>
<evidence type="ECO:0000313" key="2">
    <source>
        <dbReference type="Proteomes" id="UP000286268"/>
    </source>
</evidence>